<comment type="subcellular location">
    <subcellularLocation>
        <location evidence="2">Endoplasmic reticulum membrane</location>
        <topology evidence="2">Multi-pass membrane protein</topology>
    </subcellularLocation>
</comment>
<dbReference type="InterPro" id="IPR014430">
    <property type="entry name" value="Scs7"/>
</dbReference>
<keyword evidence="4" id="KW-0812">Transmembrane</keyword>
<evidence type="ECO:0000256" key="2">
    <source>
        <dbReference type="ARBA" id="ARBA00004477"/>
    </source>
</evidence>
<dbReference type="PANTHER" id="PTHR12863">
    <property type="entry name" value="FATTY ACID HYDROXYLASE"/>
    <property type="match status" value="1"/>
</dbReference>
<keyword evidence="12" id="KW-0472">Membrane</keyword>
<reference evidence="15 16" key="1">
    <citation type="submission" date="2022-02" db="EMBL/GenBank/DDBJ databases">
        <title>Paenibacillus sp. MBLB1776 Whole Genome Shotgun Sequencing.</title>
        <authorList>
            <person name="Hwang C.Y."/>
            <person name="Cho E.-S."/>
            <person name="Seo M.-J."/>
        </authorList>
    </citation>
    <scope>NUCLEOTIDE SEQUENCE [LARGE SCALE GENOMIC DNA]</scope>
    <source>
        <strain evidence="15 16">MBLB1776</strain>
    </source>
</reference>
<dbReference type="Pfam" id="PF04116">
    <property type="entry name" value="FA_hydroxylase"/>
    <property type="match status" value="1"/>
</dbReference>
<evidence type="ECO:0000256" key="10">
    <source>
        <dbReference type="ARBA" id="ARBA00023002"/>
    </source>
</evidence>
<evidence type="ECO:0000256" key="12">
    <source>
        <dbReference type="ARBA" id="ARBA00023136"/>
    </source>
</evidence>
<dbReference type="GO" id="GO:0005506">
    <property type="term" value="F:iron ion binding"/>
    <property type="evidence" value="ECO:0007669"/>
    <property type="project" value="InterPro"/>
</dbReference>
<keyword evidence="8" id="KW-0862">Zinc</keyword>
<evidence type="ECO:0000256" key="11">
    <source>
        <dbReference type="ARBA" id="ARBA00023098"/>
    </source>
</evidence>
<gene>
    <name evidence="15" type="ORF">MJA45_27055</name>
</gene>
<sequence>MSVLAALGWILTGGQLLRAGIWAALAAGALTYTVSEYGFHRYLFHLKPPRHPRLHALLRRLHYQHHAEPDDLAFILLPVWYSLPLMAGVTGLVYGLTGDPSVTAAFFTGTSTYLLYYEWTHYAAHRPLIPWTPWGRRMKKLHLLHHYQNEHHWFGVTNTVYDRMLGTLPPPREAGKSPTVRNLES</sequence>
<keyword evidence="10" id="KW-0560">Oxidoreductase</keyword>
<organism evidence="15 16">
    <name type="scientific">Paenibacillus aurantius</name>
    <dbReference type="NCBI Taxonomy" id="2918900"/>
    <lineage>
        <taxon>Bacteria</taxon>
        <taxon>Bacillati</taxon>
        <taxon>Bacillota</taxon>
        <taxon>Bacilli</taxon>
        <taxon>Bacillales</taxon>
        <taxon>Paenibacillaceae</taxon>
        <taxon>Paenibacillus</taxon>
    </lineage>
</organism>
<evidence type="ECO:0000259" key="14">
    <source>
        <dbReference type="Pfam" id="PF04116"/>
    </source>
</evidence>
<dbReference type="KEGG" id="paun:MJA45_27055"/>
<evidence type="ECO:0000256" key="1">
    <source>
        <dbReference type="ARBA" id="ARBA00001947"/>
    </source>
</evidence>
<proteinExistence type="predicted"/>
<dbReference type="InterPro" id="IPR006694">
    <property type="entry name" value="Fatty_acid_hydroxylase"/>
</dbReference>
<feature type="domain" description="Fatty acid hydroxylase" evidence="14">
    <location>
        <begin position="26"/>
        <end position="167"/>
    </location>
</feature>
<dbReference type="GO" id="GO:0080132">
    <property type="term" value="F:fatty acid 2-hydroxylase activity"/>
    <property type="evidence" value="ECO:0007669"/>
    <property type="project" value="InterPro"/>
</dbReference>
<keyword evidence="11" id="KW-0443">Lipid metabolism</keyword>
<dbReference type="GO" id="GO:0006633">
    <property type="term" value="P:fatty acid biosynthetic process"/>
    <property type="evidence" value="ECO:0007669"/>
    <property type="project" value="UniProtKB-KW"/>
</dbReference>
<keyword evidence="6" id="KW-0256">Endoplasmic reticulum</keyword>
<keyword evidence="3" id="KW-0444">Lipid biosynthesis</keyword>
<evidence type="ECO:0000256" key="3">
    <source>
        <dbReference type="ARBA" id="ARBA00022516"/>
    </source>
</evidence>
<keyword evidence="7" id="KW-0276">Fatty acid metabolism</keyword>
<dbReference type="GO" id="GO:0016020">
    <property type="term" value="C:membrane"/>
    <property type="evidence" value="ECO:0007669"/>
    <property type="project" value="InterPro"/>
</dbReference>
<keyword evidence="16" id="KW-1185">Reference proteome</keyword>
<evidence type="ECO:0000313" key="16">
    <source>
        <dbReference type="Proteomes" id="UP001305702"/>
    </source>
</evidence>
<dbReference type="RefSeq" id="WP_315604992.1">
    <property type="nucleotide sequence ID" value="NZ_CP130318.1"/>
</dbReference>
<evidence type="ECO:0000256" key="8">
    <source>
        <dbReference type="ARBA" id="ARBA00022833"/>
    </source>
</evidence>
<dbReference type="Proteomes" id="UP001305702">
    <property type="component" value="Chromosome"/>
</dbReference>
<dbReference type="PANTHER" id="PTHR12863:SF1">
    <property type="entry name" value="FATTY ACID 2-HYDROXYLASE"/>
    <property type="match status" value="1"/>
</dbReference>
<keyword evidence="13" id="KW-0275">Fatty acid biosynthesis</keyword>
<keyword evidence="5" id="KW-0479">Metal-binding</keyword>
<evidence type="ECO:0000256" key="6">
    <source>
        <dbReference type="ARBA" id="ARBA00022824"/>
    </source>
</evidence>
<evidence type="ECO:0000256" key="4">
    <source>
        <dbReference type="ARBA" id="ARBA00022692"/>
    </source>
</evidence>
<comment type="cofactor">
    <cofactor evidence="1">
        <name>Zn(2+)</name>
        <dbReference type="ChEBI" id="CHEBI:29105"/>
    </cofactor>
</comment>
<evidence type="ECO:0000256" key="7">
    <source>
        <dbReference type="ARBA" id="ARBA00022832"/>
    </source>
</evidence>
<dbReference type="EMBL" id="CP130318">
    <property type="protein sequence ID" value="WNQ11216.1"/>
    <property type="molecule type" value="Genomic_DNA"/>
</dbReference>
<name>A0AA96RF93_9BACL</name>
<dbReference type="AlphaFoldDB" id="A0AA96RF93"/>
<evidence type="ECO:0000313" key="15">
    <source>
        <dbReference type="EMBL" id="WNQ11216.1"/>
    </source>
</evidence>
<keyword evidence="9" id="KW-1133">Transmembrane helix</keyword>
<evidence type="ECO:0000256" key="9">
    <source>
        <dbReference type="ARBA" id="ARBA00022989"/>
    </source>
</evidence>
<evidence type="ECO:0000256" key="13">
    <source>
        <dbReference type="ARBA" id="ARBA00023160"/>
    </source>
</evidence>
<accession>A0AA96RF93</accession>
<evidence type="ECO:0000256" key="5">
    <source>
        <dbReference type="ARBA" id="ARBA00022723"/>
    </source>
</evidence>
<protein>
    <submittedName>
        <fullName evidence="15">Sterol desaturase family protein</fullName>
    </submittedName>
</protein>